<gene>
    <name evidence="5" type="ORF">EV385_0338</name>
</gene>
<dbReference type="InterPro" id="IPR050204">
    <property type="entry name" value="AraC_XylS_family_regulators"/>
</dbReference>
<evidence type="ECO:0000256" key="2">
    <source>
        <dbReference type="ARBA" id="ARBA00023125"/>
    </source>
</evidence>
<keyword evidence="2" id="KW-0238">DNA-binding</keyword>
<accession>A0A4Q7ZEE6</accession>
<dbReference type="OrthoDB" id="5464689at2"/>
<dbReference type="PANTHER" id="PTHR46796:SF12">
    <property type="entry name" value="HTH-TYPE DNA-BINDING TRANSCRIPTIONAL ACTIVATOR EUTR"/>
    <property type="match status" value="1"/>
</dbReference>
<evidence type="ECO:0000313" key="6">
    <source>
        <dbReference type="Proteomes" id="UP000292564"/>
    </source>
</evidence>
<organism evidence="5 6">
    <name type="scientific">Krasilnikovia cinnamomea</name>
    <dbReference type="NCBI Taxonomy" id="349313"/>
    <lineage>
        <taxon>Bacteria</taxon>
        <taxon>Bacillati</taxon>
        <taxon>Actinomycetota</taxon>
        <taxon>Actinomycetes</taxon>
        <taxon>Micromonosporales</taxon>
        <taxon>Micromonosporaceae</taxon>
        <taxon>Krasilnikovia</taxon>
    </lineage>
</organism>
<dbReference type="Gene3D" id="1.10.10.60">
    <property type="entry name" value="Homeodomain-like"/>
    <property type="match status" value="1"/>
</dbReference>
<feature type="domain" description="HTH araC/xylS-type" evidence="4">
    <location>
        <begin position="224"/>
        <end position="326"/>
    </location>
</feature>
<dbReference type="RefSeq" id="WP_130507839.1">
    <property type="nucleotide sequence ID" value="NZ_SHKY01000001.1"/>
</dbReference>
<comment type="caution">
    <text evidence="5">The sequence shown here is derived from an EMBL/GenBank/DDBJ whole genome shotgun (WGS) entry which is preliminary data.</text>
</comment>
<keyword evidence="3" id="KW-0804">Transcription</keyword>
<evidence type="ECO:0000259" key="4">
    <source>
        <dbReference type="PROSITE" id="PS01124"/>
    </source>
</evidence>
<dbReference type="Proteomes" id="UP000292564">
    <property type="component" value="Unassembled WGS sequence"/>
</dbReference>
<dbReference type="EMBL" id="SHKY01000001">
    <property type="protein sequence ID" value="RZU48621.1"/>
    <property type="molecule type" value="Genomic_DNA"/>
</dbReference>
<dbReference type="Pfam" id="PF12833">
    <property type="entry name" value="HTH_18"/>
    <property type="match status" value="1"/>
</dbReference>
<dbReference type="InterPro" id="IPR009057">
    <property type="entry name" value="Homeodomain-like_sf"/>
</dbReference>
<dbReference type="SMART" id="SM00342">
    <property type="entry name" value="HTH_ARAC"/>
    <property type="match status" value="1"/>
</dbReference>
<keyword evidence="1" id="KW-0805">Transcription regulation</keyword>
<reference evidence="5 6" key="1">
    <citation type="submission" date="2019-02" db="EMBL/GenBank/DDBJ databases">
        <title>Sequencing the genomes of 1000 actinobacteria strains.</title>
        <authorList>
            <person name="Klenk H.-P."/>
        </authorList>
    </citation>
    <scope>NUCLEOTIDE SEQUENCE [LARGE SCALE GENOMIC DNA]</scope>
    <source>
        <strain evidence="5 6">DSM 45162</strain>
    </source>
</reference>
<protein>
    <submittedName>
        <fullName evidence="5">Helix-turn-helix protein</fullName>
    </submittedName>
</protein>
<name>A0A4Q7ZEE6_9ACTN</name>
<dbReference type="SUPFAM" id="SSF46689">
    <property type="entry name" value="Homeodomain-like"/>
    <property type="match status" value="2"/>
</dbReference>
<dbReference type="InterPro" id="IPR018060">
    <property type="entry name" value="HTH_AraC"/>
</dbReference>
<evidence type="ECO:0000313" key="5">
    <source>
        <dbReference type="EMBL" id="RZU48621.1"/>
    </source>
</evidence>
<evidence type="ECO:0000256" key="3">
    <source>
        <dbReference type="ARBA" id="ARBA00023163"/>
    </source>
</evidence>
<evidence type="ECO:0000256" key="1">
    <source>
        <dbReference type="ARBA" id="ARBA00023015"/>
    </source>
</evidence>
<dbReference type="PANTHER" id="PTHR46796">
    <property type="entry name" value="HTH-TYPE TRANSCRIPTIONAL ACTIVATOR RHAS-RELATED"/>
    <property type="match status" value="1"/>
</dbReference>
<proteinExistence type="predicted"/>
<dbReference type="PROSITE" id="PS01124">
    <property type="entry name" value="HTH_ARAC_FAMILY_2"/>
    <property type="match status" value="1"/>
</dbReference>
<sequence>MPLTDDSQAQDRHRIEFATTDPERAMAYLNAAFGSATTIHSHPDTYRFKHRRLSVGPFCLDSLEHHALIEYRCDTETPIMVTRVHRGCRTDLDRGIRYGIGDLGLHVNTGRLHRVRQEALEGSLVGIAAQVVVEVARNDPECPGPPLRFTAVSPDRPADVRRWLHVVDYVTDSVQNAPDFIAHPLLVGPFARLLAATLLTTFPNTCATEPHHYDRTDATVAALSRAVGFLEANADLDISVVDVARAARVTVRAVQRAFRRHLGTTPMAYLRRVRLARAHDQLRAAEPGDGTTVADVAFRWGFGHVGRFTGAYRQIYGEQPGQTLRR</sequence>
<dbReference type="AlphaFoldDB" id="A0A4Q7ZEE6"/>
<keyword evidence="6" id="KW-1185">Reference proteome</keyword>
<dbReference type="GO" id="GO:0043565">
    <property type="term" value="F:sequence-specific DNA binding"/>
    <property type="evidence" value="ECO:0007669"/>
    <property type="project" value="InterPro"/>
</dbReference>
<dbReference type="GO" id="GO:0003700">
    <property type="term" value="F:DNA-binding transcription factor activity"/>
    <property type="evidence" value="ECO:0007669"/>
    <property type="project" value="InterPro"/>
</dbReference>